<dbReference type="Proteomes" id="UP001189429">
    <property type="component" value="Unassembled WGS sequence"/>
</dbReference>
<dbReference type="InterPro" id="IPR006689">
    <property type="entry name" value="Small_GTPase_ARF/SAR"/>
</dbReference>
<evidence type="ECO:0000256" key="1">
    <source>
        <dbReference type="ARBA" id="ARBA00022741"/>
    </source>
</evidence>
<feature type="non-terminal residue" evidence="5">
    <location>
        <position position="1"/>
    </location>
</feature>
<dbReference type="PANTHER" id="PTHR11711">
    <property type="entry name" value="ADP RIBOSYLATION FACTOR-RELATED"/>
    <property type="match status" value="1"/>
</dbReference>
<dbReference type="EMBL" id="CAUYUJ010020521">
    <property type="protein sequence ID" value="CAK0898933.1"/>
    <property type="molecule type" value="Genomic_DNA"/>
</dbReference>
<gene>
    <name evidence="5" type="ORF">PCOR1329_LOCUS76581</name>
</gene>
<evidence type="ECO:0000256" key="4">
    <source>
        <dbReference type="SAM" id="MobiDB-lite"/>
    </source>
</evidence>
<dbReference type="SMART" id="SM00177">
    <property type="entry name" value="ARF"/>
    <property type="match status" value="1"/>
</dbReference>
<protein>
    <recommendedName>
        <fullName evidence="7">ADP-ribosylation factor-like protein 6</fullName>
    </recommendedName>
</protein>
<dbReference type="InterPro" id="IPR005225">
    <property type="entry name" value="Small_GTP-bd"/>
</dbReference>
<dbReference type="NCBIfam" id="TIGR00231">
    <property type="entry name" value="small_GTP"/>
    <property type="match status" value="1"/>
</dbReference>
<comment type="similarity">
    <text evidence="3">Belongs to the small GTPase superfamily. Arf family.</text>
</comment>
<dbReference type="InterPro" id="IPR027417">
    <property type="entry name" value="P-loop_NTPase"/>
</dbReference>
<organism evidence="5 6">
    <name type="scientific">Prorocentrum cordatum</name>
    <dbReference type="NCBI Taxonomy" id="2364126"/>
    <lineage>
        <taxon>Eukaryota</taxon>
        <taxon>Sar</taxon>
        <taxon>Alveolata</taxon>
        <taxon>Dinophyceae</taxon>
        <taxon>Prorocentrales</taxon>
        <taxon>Prorocentraceae</taxon>
        <taxon>Prorocentrum</taxon>
    </lineage>
</organism>
<proteinExistence type="inferred from homology"/>
<reference evidence="5" key="1">
    <citation type="submission" date="2023-10" db="EMBL/GenBank/DDBJ databases">
        <authorList>
            <person name="Chen Y."/>
            <person name="Shah S."/>
            <person name="Dougan E. K."/>
            <person name="Thang M."/>
            <person name="Chan C."/>
        </authorList>
    </citation>
    <scope>NUCLEOTIDE SEQUENCE [LARGE SCALE GENOMIC DNA]</scope>
</reference>
<keyword evidence="2 3" id="KW-0342">GTP-binding</keyword>
<feature type="region of interest" description="Disordered" evidence="4">
    <location>
        <begin position="1"/>
        <end position="29"/>
    </location>
</feature>
<keyword evidence="6" id="KW-1185">Reference proteome</keyword>
<dbReference type="PRINTS" id="PR00328">
    <property type="entry name" value="SAR1GTPBP"/>
</dbReference>
<comment type="caution">
    <text evidence="5">The sequence shown here is derived from an EMBL/GenBank/DDBJ whole genome shotgun (WGS) entry which is preliminary data.</text>
</comment>
<dbReference type="PROSITE" id="PS51417">
    <property type="entry name" value="ARF"/>
    <property type="match status" value="1"/>
</dbReference>
<evidence type="ECO:0008006" key="7">
    <source>
        <dbReference type="Google" id="ProtNLM"/>
    </source>
</evidence>
<name>A0ABN9XGU6_9DINO</name>
<evidence type="ECO:0000256" key="3">
    <source>
        <dbReference type="RuleBase" id="RU003925"/>
    </source>
</evidence>
<evidence type="ECO:0000313" key="6">
    <source>
        <dbReference type="Proteomes" id="UP001189429"/>
    </source>
</evidence>
<dbReference type="SMART" id="SM00178">
    <property type="entry name" value="SAR"/>
    <property type="match status" value="1"/>
</dbReference>
<dbReference type="InterPro" id="IPR024156">
    <property type="entry name" value="Small_GTPase_ARF"/>
</dbReference>
<accession>A0ABN9XGU6</accession>
<evidence type="ECO:0000313" key="5">
    <source>
        <dbReference type="EMBL" id="CAK0898933.1"/>
    </source>
</evidence>
<dbReference type="SUPFAM" id="SSF52540">
    <property type="entry name" value="P-loop containing nucleoside triphosphate hydrolases"/>
    <property type="match status" value="1"/>
</dbReference>
<dbReference type="Gene3D" id="3.40.50.300">
    <property type="entry name" value="P-loop containing nucleotide triphosphate hydrolases"/>
    <property type="match status" value="1"/>
</dbReference>
<evidence type="ECO:0000256" key="2">
    <source>
        <dbReference type="ARBA" id="ARBA00023134"/>
    </source>
</evidence>
<dbReference type="SMART" id="SM00175">
    <property type="entry name" value="RAB"/>
    <property type="match status" value="1"/>
</dbReference>
<sequence>PSAPRAAPRGPRRSGRARGAARAGGRHKPAPMGLFKRLFGGFASKKKVRIVVVGLDNSGKTTVLNCLKPKKASLETVPTVGFSTEEFQKHGVNFCAFDMSGQSRYRNLWEHYYGDVEGIIVVVDATDSLRFVVAKDELQQMMGNPAVSEGRMPILFLCNKMDAPGACPQTDIVEALELEQITDRPWAIFPTDALKGAARAAGHQVACADDDRAEGPGGQALSGNAKCSFLRFARNCC</sequence>
<keyword evidence="1 3" id="KW-0547">Nucleotide-binding</keyword>
<dbReference type="Pfam" id="PF00025">
    <property type="entry name" value="Arf"/>
    <property type="match status" value="1"/>
</dbReference>